<evidence type="ECO:0000259" key="2">
    <source>
        <dbReference type="Pfam" id="PF11826"/>
    </source>
</evidence>
<comment type="caution">
    <text evidence="3">The sequence shown here is derived from an EMBL/GenBank/DDBJ whole genome shotgun (WGS) entry which is preliminary data.</text>
</comment>
<dbReference type="InterPro" id="IPR021781">
    <property type="entry name" value="RctB_central_dom"/>
</dbReference>
<feature type="region of interest" description="Disordered" evidence="1">
    <location>
        <begin position="150"/>
        <end position="177"/>
    </location>
</feature>
<evidence type="ECO:0000256" key="1">
    <source>
        <dbReference type="SAM" id="MobiDB-lite"/>
    </source>
</evidence>
<sequence>MFFRKDIYSLNHNFFTPRAMITVTTKTPNDGNLFTYQQPFEFRIQDFAESGVLSDKELMFIEAIINGQHFKDEANLTSIKKIKELLPTPFSDRQVAYSISKLKEKEILKDMDFQFVSASKRRISMFSLNAYSARHIVEDINQTHLVKANISRGQKNRKQTQKKLKDLGFNESPNPESTQVVRHQTSYPFEQLLAFTKQNVKQLAGYVNIKDEEGKLHKCPAQVKSTSRIVNQDDLQNYYTMISLTYGYHQHYRDLYLRECKRPENETPITINEILRVRGMSRSKPNYEKIRTSINALRDSHYDFNALKEVNINNELHEMFATERYRILDATPVSCHSASIVDNELEDNATAYIVRWPQHFFDKLIFGKTPYVFPKASLAVDGTLFILYLFCRNSIKESHTQQKTYSLDLKTLHTRIARQVSYNQFTADLKRSCKHRKTKELCNVEIAKTGNKAELIRMNLFGYKIVIDFYEDMISIHLDKESWKAALELSSHTQDAPTIYNPMSELADSKFFEMSVAKPVVDEKVVNPEPVARIRSVDGINITRRKYVTIVRLSKMVSISMTHYNNDSDCLELAELVTVKNKSAVSHSKVLAYLKQVRKETPPLEQDNVIIQQQTIDALSDALYQITDNWVLGDVIAFFTRRKAERKLLADYQTDGNEDALDILAHDIVRAVSK</sequence>
<name>L8JA35_9GAMM</name>
<feature type="domain" description="Replication initiator protein RctB central region" evidence="2">
    <location>
        <begin position="223"/>
        <end position="471"/>
    </location>
</feature>
<gene>
    <name evidence="3" type="ORF">C942_02432</name>
</gene>
<reference evidence="3 4" key="1">
    <citation type="submission" date="2012-12" db="EMBL/GenBank/DDBJ databases">
        <title>Genome Assembly of Photobacterium sp. AK15.</title>
        <authorList>
            <person name="Khatri I."/>
            <person name="Vaidya B."/>
            <person name="Srinivas T.N.R."/>
            <person name="Subramanian S."/>
            <person name="Pinnaka A."/>
        </authorList>
    </citation>
    <scope>NUCLEOTIDE SEQUENCE [LARGE SCALE GENOMIC DNA]</scope>
    <source>
        <strain evidence="3 4">AK15</strain>
    </source>
</reference>
<proteinExistence type="predicted"/>
<keyword evidence="4" id="KW-1185">Reference proteome</keyword>
<accession>L8JA35</accession>
<evidence type="ECO:0000313" key="4">
    <source>
        <dbReference type="Proteomes" id="UP000011134"/>
    </source>
</evidence>
<dbReference type="PATRIC" id="fig|1056511.3.peg.3507"/>
<dbReference type="EMBL" id="AMZO01000026">
    <property type="protein sequence ID" value="ELR64409.1"/>
    <property type="molecule type" value="Genomic_DNA"/>
</dbReference>
<evidence type="ECO:0000313" key="3">
    <source>
        <dbReference type="EMBL" id="ELR64409.1"/>
    </source>
</evidence>
<dbReference type="Proteomes" id="UP000011134">
    <property type="component" value="Unassembled WGS sequence"/>
</dbReference>
<dbReference type="Pfam" id="PF11826">
    <property type="entry name" value="RctB_central"/>
    <property type="match status" value="1"/>
</dbReference>
<dbReference type="AlphaFoldDB" id="L8JA35"/>
<organism evidence="3 4">
    <name type="scientific">Photobacterium marinum</name>
    <dbReference type="NCBI Taxonomy" id="1056511"/>
    <lineage>
        <taxon>Bacteria</taxon>
        <taxon>Pseudomonadati</taxon>
        <taxon>Pseudomonadota</taxon>
        <taxon>Gammaproteobacteria</taxon>
        <taxon>Vibrionales</taxon>
        <taxon>Vibrionaceae</taxon>
        <taxon>Photobacterium</taxon>
    </lineage>
</organism>
<protein>
    <recommendedName>
        <fullName evidence="2">Replication initiator protein RctB central region domain-containing protein</fullName>
    </recommendedName>
</protein>